<dbReference type="Pfam" id="PF03452">
    <property type="entry name" value="Anp1"/>
    <property type="match status" value="1"/>
</dbReference>
<sequence>MEKEIKPTVYIAMPCYDSVKINTMLSVIKLIQQLAKSGIEVGINTMKSPLIHQARNYLTSVFLTTKYQYLLFIDSDVEFEPESVMRMLVAKKDIVCTPYRVKA</sequence>
<dbReference type="EMBL" id="UINC01081265">
    <property type="protein sequence ID" value="SVC24945.1"/>
    <property type="molecule type" value="Genomic_DNA"/>
</dbReference>
<dbReference type="InterPro" id="IPR029044">
    <property type="entry name" value="Nucleotide-diphossugar_trans"/>
</dbReference>
<accession>A0A382KMY8</accession>
<proteinExistence type="predicted"/>
<organism evidence="1">
    <name type="scientific">marine metagenome</name>
    <dbReference type="NCBI Taxonomy" id="408172"/>
    <lineage>
        <taxon>unclassified sequences</taxon>
        <taxon>metagenomes</taxon>
        <taxon>ecological metagenomes</taxon>
    </lineage>
</organism>
<gene>
    <name evidence="1" type="ORF">METZ01_LOCUS277799</name>
</gene>
<reference evidence="1" key="1">
    <citation type="submission" date="2018-05" db="EMBL/GenBank/DDBJ databases">
        <authorList>
            <person name="Lanie J.A."/>
            <person name="Ng W.-L."/>
            <person name="Kazmierczak K.M."/>
            <person name="Andrzejewski T.M."/>
            <person name="Davidsen T.M."/>
            <person name="Wayne K.J."/>
            <person name="Tettelin H."/>
            <person name="Glass J.I."/>
            <person name="Rusch D."/>
            <person name="Podicherti R."/>
            <person name="Tsui H.-C.T."/>
            <person name="Winkler M.E."/>
        </authorList>
    </citation>
    <scope>NUCLEOTIDE SEQUENCE</scope>
</reference>
<protein>
    <recommendedName>
        <fullName evidence="2">Glycosyltransferase 2-like domain-containing protein</fullName>
    </recommendedName>
</protein>
<feature type="non-terminal residue" evidence="1">
    <location>
        <position position="103"/>
    </location>
</feature>
<dbReference type="AlphaFoldDB" id="A0A382KMY8"/>
<evidence type="ECO:0008006" key="2">
    <source>
        <dbReference type="Google" id="ProtNLM"/>
    </source>
</evidence>
<name>A0A382KMY8_9ZZZZ</name>
<dbReference type="Gene3D" id="3.90.550.10">
    <property type="entry name" value="Spore Coat Polysaccharide Biosynthesis Protein SpsA, Chain A"/>
    <property type="match status" value="1"/>
</dbReference>
<evidence type="ECO:0000313" key="1">
    <source>
        <dbReference type="EMBL" id="SVC24945.1"/>
    </source>
</evidence>